<accession>A0A1U8BAS5</accession>
<dbReference type="PRINTS" id="PR00368">
    <property type="entry name" value="FADPNR"/>
</dbReference>
<dbReference type="STRING" id="4432.A0A1U8BAS5"/>
<dbReference type="GO" id="GO:0005739">
    <property type="term" value="C:mitochondrion"/>
    <property type="evidence" value="ECO:0000318"/>
    <property type="project" value="GO_Central"/>
</dbReference>
<dbReference type="Pfam" id="PF07992">
    <property type="entry name" value="Pyr_redox_2"/>
    <property type="match status" value="1"/>
</dbReference>
<keyword evidence="12" id="KW-0496">Mitochondrion</keyword>
<evidence type="ECO:0000256" key="10">
    <source>
        <dbReference type="ARBA" id="ARBA00023002"/>
    </source>
</evidence>
<keyword evidence="9" id="KW-0809">Transit peptide</keyword>
<evidence type="ECO:0000259" key="18">
    <source>
        <dbReference type="Pfam" id="PF07992"/>
    </source>
</evidence>
<dbReference type="Gene3D" id="3.50.50.100">
    <property type="match status" value="1"/>
</dbReference>
<dbReference type="GO" id="GO:0005743">
    <property type="term" value="C:mitochondrial inner membrane"/>
    <property type="evidence" value="ECO:0007669"/>
    <property type="project" value="UniProtKB-SubCell"/>
</dbReference>
<evidence type="ECO:0000256" key="1">
    <source>
        <dbReference type="ARBA" id="ARBA00001974"/>
    </source>
</evidence>
<name>A0A1U8BAS5_NELNU</name>
<gene>
    <name evidence="21 22" type="primary">LOC104612585</name>
</gene>
<dbReference type="InterPro" id="IPR023753">
    <property type="entry name" value="FAD/NAD-binding_dom"/>
</dbReference>
<evidence type="ECO:0000256" key="2">
    <source>
        <dbReference type="ARBA" id="ARBA00004443"/>
    </source>
</evidence>
<evidence type="ECO:0000313" key="21">
    <source>
        <dbReference type="RefSeq" id="XP_010278346.1"/>
    </source>
</evidence>
<dbReference type="AlphaFoldDB" id="A0A1U8BAS5"/>
<evidence type="ECO:0000313" key="20">
    <source>
        <dbReference type="Proteomes" id="UP000189703"/>
    </source>
</evidence>
<dbReference type="InterPro" id="IPR036188">
    <property type="entry name" value="FAD/NAD-bd_sf"/>
</dbReference>
<evidence type="ECO:0000259" key="19">
    <source>
        <dbReference type="Pfam" id="PF22366"/>
    </source>
</evidence>
<evidence type="ECO:0000256" key="8">
    <source>
        <dbReference type="ARBA" id="ARBA00022857"/>
    </source>
</evidence>
<evidence type="ECO:0000256" key="12">
    <source>
        <dbReference type="ARBA" id="ARBA00023128"/>
    </source>
</evidence>
<comment type="subcellular location">
    <subcellularLocation>
        <location evidence="2">Mitochondrion inner membrane</location>
        <topology evidence="2">Peripheral membrane protein</topology>
        <orientation evidence="2">Matrix side</orientation>
    </subcellularLocation>
</comment>
<comment type="similarity">
    <text evidence="3">Belongs to the NADH dehydrogenase family.</text>
</comment>
<evidence type="ECO:0000256" key="7">
    <source>
        <dbReference type="ARBA" id="ARBA00022827"/>
    </source>
</evidence>
<dbReference type="Proteomes" id="UP000189703">
    <property type="component" value="Unplaced"/>
</dbReference>
<keyword evidence="13" id="KW-0472">Membrane</keyword>
<keyword evidence="7" id="KW-0274">FAD</keyword>
<evidence type="ECO:0000256" key="16">
    <source>
        <dbReference type="ARBA" id="ARBA00049010"/>
    </source>
</evidence>
<dbReference type="PANTHER" id="PTHR43706">
    <property type="entry name" value="NADH DEHYDROGENASE"/>
    <property type="match status" value="1"/>
</dbReference>
<dbReference type="EC" id="1.6.5.9" evidence="4"/>
<keyword evidence="11" id="KW-0520">NAD</keyword>
<keyword evidence="10" id="KW-0560">Oxidoreductase</keyword>
<reference evidence="21 22" key="1">
    <citation type="submission" date="2025-04" db="UniProtKB">
        <authorList>
            <consortium name="RefSeq"/>
        </authorList>
    </citation>
    <scope>IDENTIFICATION</scope>
</reference>
<dbReference type="RefSeq" id="XP_010278346.1">
    <property type="nucleotide sequence ID" value="XM_010280044.2"/>
</dbReference>
<dbReference type="GO" id="GO:0016491">
    <property type="term" value="F:oxidoreductase activity"/>
    <property type="evidence" value="ECO:0000318"/>
    <property type="project" value="GO_Central"/>
</dbReference>
<evidence type="ECO:0000256" key="14">
    <source>
        <dbReference type="ARBA" id="ARBA00023140"/>
    </source>
</evidence>
<organism evidence="20 21">
    <name type="scientific">Nelumbo nucifera</name>
    <name type="common">Sacred lotus</name>
    <dbReference type="NCBI Taxonomy" id="4432"/>
    <lineage>
        <taxon>Eukaryota</taxon>
        <taxon>Viridiplantae</taxon>
        <taxon>Streptophyta</taxon>
        <taxon>Embryophyta</taxon>
        <taxon>Tracheophyta</taxon>
        <taxon>Spermatophyta</taxon>
        <taxon>Magnoliopsida</taxon>
        <taxon>Proteales</taxon>
        <taxon>Nelumbonaceae</taxon>
        <taxon>Nelumbo</taxon>
    </lineage>
</organism>
<dbReference type="OrthoDB" id="3244603at2759"/>
<evidence type="ECO:0000256" key="9">
    <source>
        <dbReference type="ARBA" id="ARBA00022946"/>
    </source>
</evidence>
<comment type="catalytic activity">
    <reaction evidence="16">
        <text>a ubiquinone + NADH + H(+) = a ubiquinol + NAD(+)</text>
        <dbReference type="Rhea" id="RHEA:23152"/>
        <dbReference type="Rhea" id="RHEA-COMP:9565"/>
        <dbReference type="Rhea" id="RHEA-COMP:9566"/>
        <dbReference type="ChEBI" id="CHEBI:15378"/>
        <dbReference type="ChEBI" id="CHEBI:16389"/>
        <dbReference type="ChEBI" id="CHEBI:17976"/>
        <dbReference type="ChEBI" id="CHEBI:57540"/>
        <dbReference type="ChEBI" id="CHEBI:57945"/>
    </reaction>
</comment>
<evidence type="ECO:0000256" key="4">
    <source>
        <dbReference type="ARBA" id="ARBA00012637"/>
    </source>
</evidence>
<dbReference type="RefSeq" id="XP_010278347.1">
    <property type="nucleotide sequence ID" value="XM_010280045.2"/>
</dbReference>
<evidence type="ECO:0000256" key="3">
    <source>
        <dbReference type="ARBA" id="ARBA00005272"/>
    </source>
</evidence>
<protein>
    <recommendedName>
        <fullName evidence="4">NADH:ubiquinone reductase (non-electrogenic)</fullName>
        <ecNumber evidence="4">1.6.5.9</ecNumber>
    </recommendedName>
</protein>
<proteinExistence type="inferred from homology"/>
<sequence>MALSRLARTHSKQSGKAISNYLNETGILCEAAPARKYYFYSVSNFADSGNLKHLSGLGKIDLLVFGSRGIRVTPKYQYPSAERILEVSDSEYGNPRLPGLEATRPGEKPRVVVLGTGWAACRFLKGLDTKIYDAVCISPRNHMVFTPLLASTCVGTLEFRSVAEPVSQIQTALATSPNSYFYLASCLGIDTDKHEVYCETVGSVGLAHQPYRFKVAYDKLVIATGADPLTFNIKGVKEHAFFLREVNHAQEIRRKLLLNLMISENPGISDEEKKRLLHCVVIGGGPTGVEFSGELSDFIMKDVRERYSHAKDDIRVTLIEANEILSSFDVGLRQYAIKHLTKSGVRLMRGVVKEVHDKKIVLSDGTDVPYGLLVWSTGVGPSEFVKSLNIPKSTGGRIGVNEWLQVPSVEDVYALGDCAGFLEETGKQVLPALAQVAEREGKYLVGMINRIGQQNGGRAFCSKGITLGEPFVYRHLGSMASVGRYKALVDLRQSKDAKGVSHAGFVSWMIWRSAYLTRVISWRNRFYVAVNWATTFVFGRDNSRIG</sequence>
<comment type="function">
    <text evidence="17">Alternative NADH-ubiquinone oxidoreductase which catalyzes the oxidation of mitochondrial NADH does not translocate protons across the inner mitochondrial membrane.</text>
</comment>
<dbReference type="SUPFAM" id="SSF51905">
    <property type="entry name" value="FAD/NAD(P)-binding domain"/>
    <property type="match status" value="2"/>
</dbReference>
<evidence type="ECO:0000256" key="6">
    <source>
        <dbReference type="ARBA" id="ARBA00022792"/>
    </source>
</evidence>
<dbReference type="GO" id="GO:0050136">
    <property type="term" value="F:NADH dehydrogenase (quinone) (non-electrogenic) activity"/>
    <property type="evidence" value="ECO:0007669"/>
    <property type="project" value="UniProtKB-EC"/>
</dbReference>
<evidence type="ECO:0000256" key="13">
    <source>
        <dbReference type="ARBA" id="ARBA00023136"/>
    </source>
</evidence>
<dbReference type="Pfam" id="PF22366">
    <property type="entry name" value="NDH2_C"/>
    <property type="match status" value="1"/>
</dbReference>
<keyword evidence="20" id="KW-1185">Reference proteome</keyword>
<evidence type="ECO:0000256" key="5">
    <source>
        <dbReference type="ARBA" id="ARBA00022630"/>
    </source>
</evidence>
<dbReference type="OMA" id="RGIFQYR"/>
<comment type="catalytic activity">
    <reaction evidence="15">
        <text>a quinone + NADH + H(+) = a quinol + NAD(+)</text>
        <dbReference type="Rhea" id="RHEA:46160"/>
        <dbReference type="ChEBI" id="CHEBI:15378"/>
        <dbReference type="ChEBI" id="CHEBI:24646"/>
        <dbReference type="ChEBI" id="CHEBI:57540"/>
        <dbReference type="ChEBI" id="CHEBI:57945"/>
        <dbReference type="ChEBI" id="CHEBI:132124"/>
        <dbReference type="EC" id="1.6.5.9"/>
    </reaction>
</comment>
<feature type="domain" description="FAD/NAD(P)-binding" evidence="18">
    <location>
        <begin position="110"/>
        <end position="441"/>
    </location>
</feature>
<keyword evidence="5" id="KW-0285">Flavoprotein</keyword>
<evidence type="ECO:0000256" key="17">
    <source>
        <dbReference type="ARBA" id="ARBA00055996"/>
    </source>
</evidence>
<dbReference type="GeneID" id="104612585"/>
<keyword evidence="8" id="KW-0521">NADP</keyword>
<keyword evidence="14" id="KW-0576">Peroxisome</keyword>
<dbReference type="eggNOG" id="KOG2495">
    <property type="taxonomic scope" value="Eukaryota"/>
</dbReference>
<dbReference type="FunFam" id="3.50.50.100:FF:000009">
    <property type="entry name" value="Internal alternative NAD(P)H-ubiquinone oxidoreductase A1, mitochondrial"/>
    <property type="match status" value="1"/>
</dbReference>
<keyword evidence="6" id="KW-0999">Mitochondrion inner membrane</keyword>
<feature type="domain" description="External alternative NADH-ubiquinone oxidoreductase-like C-terminal" evidence="19">
    <location>
        <begin position="475"/>
        <end position="541"/>
    </location>
</feature>
<evidence type="ECO:0000256" key="15">
    <source>
        <dbReference type="ARBA" id="ARBA00047599"/>
    </source>
</evidence>
<evidence type="ECO:0000313" key="22">
    <source>
        <dbReference type="RefSeq" id="XP_010278347.1"/>
    </source>
</evidence>
<dbReference type="InterPro" id="IPR054585">
    <property type="entry name" value="NDH2-like_C"/>
</dbReference>
<dbReference type="PANTHER" id="PTHR43706:SF4">
    <property type="entry name" value="NADH:UBIQUINONE REDUCTASE (NON-ELECTROGENIC)"/>
    <property type="match status" value="1"/>
</dbReference>
<evidence type="ECO:0000256" key="11">
    <source>
        <dbReference type="ARBA" id="ARBA00023027"/>
    </source>
</evidence>
<dbReference type="InterPro" id="IPR045024">
    <property type="entry name" value="NDH-2"/>
</dbReference>
<dbReference type="KEGG" id="nnu:104612585"/>
<comment type="cofactor">
    <cofactor evidence="1">
        <name>FAD</name>
        <dbReference type="ChEBI" id="CHEBI:57692"/>
    </cofactor>
</comment>